<evidence type="ECO:0000313" key="2">
    <source>
        <dbReference type="EMBL" id="SZX69265.1"/>
    </source>
</evidence>
<feature type="compositionally biased region" description="Low complexity" evidence="1">
    <location>
        <begin position="47"/>
        <end position="70"/>
    </location>
</feature>
<feature type="region of interest" description="Disordered" evidence="1">
    <location>
        <begin position="1"/>
        <end position="70"/>
    </location>
</feature>
<feature type="compositionally biased region" description="Pro residues" evidence="1">
    <location>
        <begin position="13"/>
        <end position="30"/>
    </location>
</feature>
<protein>
    <submittedName>
        <fullName evidence="2">Uncharacterized protein</fullName>
    </submittedName>
</protein>
<evidence type="ECO:0000313" key="3">
    <source>
        <dbReference type="Proteomes" id="UP000256970"/>
    </source>
</evidence>
<evidence type="ECO:0000256" key="1">
    <source>
        <dbReference type="SAM" id="MobiDB-lite"/>
    </source>
</evidence>
<dbReference type="AlphaFoldDB" id="A0A383VUV5"/>
<dbReference type="EMBL" id="FNXT01000915">
    <property type="protein sequence ID" value="SZX69265.1"/>
    <property type="molecule type" value="Genomic_DNA"/>
</dbReference>
<gene>
    <name evidence="2" type="ORF">BQ4739_LOCUS9556</name>
</gene>
<organism evidence="2 3">
    <name type="scientific">Tetradesmus obliquus</name>
    <name type="common">Green alga</name>
    <name type="synonym">Acutodesmus obliquus</name>
    <dbReference type="NCBI Taxonomy" id="3088"/>
    <lineage>
        <taxon>Eukaryota</taxon>
        <taxon>Viridiplantae</taxon>
        <taxon>Chlorophyta</taxon>
        <taxon>core chlorophytes</taxon>
        <taxon>Chlorophyceae</taxon>
        <taxon>CS clade</taxon>
        <taxon>Sphaeropleales</taxon>
        <taxon>Scenedesmaceae</taxon>
        <taxon>Tetradesmus</taxon>
    </lineage>
</organism>
<sequence>MDVGRRQANKLRIPPPAPAAPRPSAPPPQWQVPITDLFQPATLTAAQQQHNQLVEQRRQQQQLQQQQQRQ</sequence>
<accession>A0A383VUV5</accession>
<reference evidence="2 3" key="1">
    <citation type="submission" date="2016-10" db="EMBL/GenBank/DDBJ databases">
        <authorList>
            <person name="Cai Z."/>
        </authorList>
    </citation>
    <scope>NUCLEOTIDE SEQUENCE [LARGE SCALE GENOMIC DNA]</scope>
</reference>
<name>A0A383VUV5_TETOB</name>
<keyword evidence="3" id="KW-1185">Reference proteome</keyword>
<dbReference type="Proteomes" id="UP000256970">
    <property type="component" value="Unassembled WGS sequence"/>
</dbReference>
<proteinExistence type="predicted"/>